<dbReference type="InterPro" id="IPR038637">
    <property type="entry name" value="NPCBM_sf"/>
</dbReference>
<feature type="domain" description="FecR protein" evidence="3">
    <location>
        <begin position="192"/>
        <end position="274"/>
    </location>
</feature>
<keyword evidence="2" id="KW-1133">Transmembrane helix</keyword>
<dbReference type="Gene3D" id="2.60.120.1060">
    <property type="entry name" value="NPCBM/NEW2 domain"/>
    <property type="match status" value="1"/>
</dbReference>
<protein>
    <submittedName>
        <fullName evidence="4">FecR protein</fullName>
    </submittedName>
</protein>
<evidence type="ECO:0000313" key="5">
    <source>
        <dbReference type="Proteomes" id="UP000193334"/>
    </source>
</evidence>
<dbReference type="InterPro" id="IPR012373">
    <property type="entry name" value="Ferrdict_sens_TM"/>
</dbReference>
<dbReference type="InterPro" id="IPR006860">
    <property type="entry name" value="FecR"/>
</dbReference>
<keyword evidence="2" id="KW-0472">Membrane</keyword>
<dbReference type="Gene3D" id="2.60.120.1440">
    <property type="match status" value="1"/>
</dbReference>
<dbReference type="KEGG" id="pbp:STSP1_00641"/>
<dbReference type="AlphaFoldDB" id="A0A1W6LKH2"/>
<feature type="transmembrane region" description="Helical" evidence="2">
    <location>
        <begin position="135"/>
        <end position="156"/>
    </location>
</feature>
<organism evidence="4 5">
    <name type="scientific">Sedimentisphaera salicampi</name>
    <dbReference type="NCBI Taxonomy" id="1941349"/>
    <lineage>
        <taxon>Bacteria</taxon>
        <taxon>Pseudomonadati</taxon>
        <taxon>Planctomycetota</taxon>
        <taxon>Phycisphaerae</taxon>
        <taxon>Sedimentisphaerales</taxon>
        <taxon>Sedimentisphaeraceae</taxon>
        <taxon>Sedimentisphaera</taxon>
    </lineage>
</organism>
<dbReference type="PANTHER" id="PTHR30273:SF2">
    <property type="entry name" value="PROTEIN FECR"/>
    <property type="match status" value="1"/>
</dbReference>
<evidence type="ECO:0000259" key="3">
    <source>
        <dbReference type="Pfam" id="PF04773"/>
    </source>
</evidence>
<dbReference type="Proteomes" id="UP000193334">
    <property type="component" value="Chromosome"/>
</dbReference>
<dbReference type="EMBL" id="CP021023">
    <property type="protein sequence ID" value="ARN56265.1"/>
    <property type="molecule type" value="Genomic_DNA"/>
</dbReference>
<reference evidence="5" key="1">
    <citation type="submission" date="2017-04" db="EMBL/GenBank/DDBJ databases">
        <title>Comparative genomics and description of representatives of a novel lineage of planctomycetes thriving in anoxic sediments.</title>
        <authorList>
            <person name="Spring S."/>
            <person name="Bunk B."/>
            <person name="Sproer C."/>
        </authorList>
    </citation>
    <scope>NUCLEOTIDE SEQUENCE [LARGE SCALE GENOMIC DNA]</scope>
    <source>
        <strain evidence="5">ST-PulAB-D4</strain>
    </source>
</reference>
<feature type="region of interest" description="Disordered" evidence="1">
    <location>
        <begin position="94"/>
        <end position="123"/>
    </location>
</feature>
<evidence type="ECO:0000313" key="4">
    <source>
        <dbReference type="EMBL" id="ARN56265.1"/>
    </source>
</evidence>
<dbReference type="Pfam" id="PF04773">
    <property type="entry name" value="FecR"/>
    <property type="match status" value="1"/>
</dbReference>
<accession>A0A1W6LKH2</accession>
<sequence>MKKEDIFKLYNKIVSSIEGDLSDRERAELLQTVRSDSDAAYYYLRFMEIYSMMSSHDGSRIIENLIETGEDLSFAEELNIDENAVNRILEEQKTARPINKNKHENENHSSLKSKRAESAVANENKQKRNISKINLCTAIAGAAAMLFLFIYANFIYKPQVAFVQDSLGAYSSKGHLNPDEGLKAGNYSLSEGALKIKFEKGTEAILEAPAMFTLADSNKIILEYGRLNANVPPDGKGFIVKTKNAVIKDLSTQFGVNVGHLAGCQVYVHKGRVELESNKGQRERQHAERFSEILGQYQAVEFDDNESINEIDYPETGYIRYFSSEDNFVWRGEDFSLSAAVSDKNGFEYESGNKAVDLVDGEIKHLEDCHNGWRLAQDTFKKVESKFIDSVFVPYKDKNGCKISTSGVAFKSFSNSQSAFWAPVSSQSIVWNTSDNQLGVGFAEVETGYDDPVIFMHSNSGITFDLQALRNQYPSLQPSFFQTIYQTAINRSGTGAFRYWVLVDGEVVSDGFQPGTNDFLNRKISVPLDENSRFLTLAITDKDDGTSYDWGVFVDPVIKFGLKPLTQ</sequence>
<keyword evidence="2" id="KW-0812">Transmembrane</keyword>
<keyword evidence="5" id="KW-1185">Reference proteome</keyword>
<evidence type="ECO:0000256" key="2">
    <source>
        <dbReference type="SAM" id="Phobius"/>
    </source>
</evidence>
<dbReference type="GO" id="GO:0016989">
    <property type="term" value="F:sigma factor antagonist activity"/>
    <property type="evidence" value="ECO:0007669"/>
    <property type="project" value="TreeGrafter"/>
</dbReference>
<evidence type="ECO:0000256" key="1">
    <source>
        <dbReference type="SAM" id="MobiDB-lite"/>
    </source>
</evidence>
<proteinExistence type="predicted"/>
<name>A0A1W6LKH2_9BACT</name>
<dbReference type="STRING" id="1941349.STSP1_00641"/>
<feature type="compositionally biased region" description="Basic and acidic residues" evidence="1">
    <location>
        <begin position="101"/>
        <end position="117"/>
    </location>
</feature>
<dbReference type="RefSeq" id="WP_161491586.1">
    <property type="nucleotide sequence ID" value="NZ_CP021023.1"/>
</dbReference>
<gene>
    <name evidence="4" type="ORF">STSP1_00641</name>
</gene>
<dbReference type="PANTHER" id="PTHR30273">
    <property type="entry name" value="PERIPLASMIC SIGNAL SENSOR AND SIGMA FACTOR ACTIVATOR FECR-RELATED"/>
    <property type="match status" value="1"/>
</dbReference>